<evidence type="ECO:0000313" key="2">
    <source>
        <dbReference type="Proteomes" id="UP001372338"/>
    </source>
</evidence>
<dbReference type="AlphaFoldDB" id="A0AAN9EQ08"/>
<protein>
    <submittedName>
        <fullName evidence="1">Uncharacterized protein</fullName>
    </submittedName>
</protein>
<organism evidence="1 2">
    <name type="scientific">Crotalaria pallida</name>
    <name type="common">Smooth rattlebox</name>
    <name type="synonym">Crotalaria striata</name>
    <dbReference type="NCBI Taxonomy" id="3830"/>
    <lineage>
        <taxon>Eukaryota</taxon>
        <taxon>Viridiplantae</taxon>
        <taxon>Streptophyta</taxon>
        <taxon>Embryophyta</taxon>
        <taxon>Tracheophyta</taxon>
        <taxon>Spermatophyta</taxon>
        <taxon>Magnoliopsida</taxon>
        <taxon>eudicotyledons</taxon>
        <taxon>Gunneridae</taxon>
        <taxon>Pentapetalae</taxon>
        <taxon>rosids</taxon>
        <taxon>fabids</taxon>
        <taxon>Fabales</taxon>
        <taxon>Fabaceae</taxon>
        <taxon>Papilionoideae</taxon>
        <taxon>50 kb inversion clade</taxon>
        <taxon>genistoids sensu lato</taxon>
        <taxon>core genistoids</taxon>
        <taxon>Crotalarieae</taxon>
        <taxon>Crotalaria</taxon>
    </lineage>
</organism>
<dbReference type="EMBL" id="JAYWIO010000005">
    <property type="protein sequence ID" value="KAK7261148.1"/>
    <property type="molecule type" value="Genomic_DNA"/>
</dbReference>
<proteinExistence type="predicted"/>
<name>A0AAN9EQ08_CROPI</name>
<evidence type="ECO:0000313" key="1">
    <source>
        <dbReference type="EMBL" id="KAK7261148.1"/>
    </source>
</evidence>
<dbReference type="Proteomes" id="UP001372338">
    <property type="component" value="Unassembled WGS sequence"/>
</dbReference>
<accession>A0AAN9EQ08</accession>
<reference evidence="1 2" key="1">
    <citation type="submission" date="2024-01" db="EMBL/GenBank/DDBJ databases">
        <title>The genomes of 5 underutilized Papilionoideae crops provide insights into root nodulation and disease resistanc.</title>
        <authorList>
            <person name="Yuan L."/>
        </authorList>
    </citation>
    <scope>NUCLEOTIDE SEQUENCE [LARGE SCALE GENOMIC DNA]</scope>
    <source>
        <strain evidence="1">ZHUSHIDOU_FW_LH</strain>
        <tissue evidence="1">Leaf</tissue>
    </source>
</reference>
<comment type="caution">
    <text evidence="1">The sequence shown here is derived from an EMBL/GenBank/DDBJ whole genome shotgun (WGS) entry which is preliminary data.</text>
</comment>
<gene>
    <name evidence="1" type="ORF">RIF29_27452</name>
</gene>
<keyword evidence="2" id="KW-1185">Reference proteome</keyword>
<sequence>MNHCPLVVDLNGYWLNDDSKLSGIRVHGAMDYNMISHRFEARKEEHDRVARSGASQMVVHNSASDLGRTVGVR</sequence>